<name>A0A379W549_SALET</name>
<organism evidence="1 2">
    <name type="scientific">Salmonella enterica I</name>
    <dbReference type="NCBI Taxonomy" id="59201"/>
    <lineage>
        <taxon>Bacteria</taxon>
        <taxon>Pseudomonadati</taxon>
        <taxon>Pseudomonadota</taxon>
        <taxon>Gammaproteobacteria</taxon>
        <taxon>Enterobacterales</taxon>
        <taxon>Enterobacteriaceae</taxon>
        <taxon>Salmonella</taxon>
    </lineage>
</organism>
<evidence type="ECO:0000313" key="1">
    <source>
        <dbReference type="EMBL" id="SUH14043.1"/>
    </source>
</evidence>
<dbReference type="AlphaFoldDB" id="A0A379W549"/>
<dbReference type="Proteomes" id="UP000255509">
    <property type="component" value="Unassembled WGS sequence"/>
</dbReference>
<gene>
    <name evidence="1" type="ORF">NCTC8258_01713</name>
</gene>
<proteinExistence type="predicted"/>
<accession>A0A379W549</accession>
<evidence type="ECO:0000313" key="2">
    <source>
        <dbReference type="Proteomes" id="UP000255509"/>
    </source>
</evidence>
<protein>
    <submittedName>
        <fullName evidence="1">Uncharacterized protein</fullName>
    </submittedName>
</protein>
<sequence length="157" mass="16409">MKLPVPSAWRFPVPHQSQSNRHCTACFRGACHAITGSIDDQVTGRAGRNGIHDNRYRWRSGANVASRIGGANAIGVTSLAERGGWRPAPVAAGIGVHVATSAPLSKMLTALLASAVPLSVGCVSLVDCPLPMAPVLFGTSSTMLVISEPLAQGYRPR</sequence>
<dbReference type="EMBL" id="UGXS01000004">
    <property type="protein sequence ID" value="SUH14043.1"/>
    <property type="molecule type" value="Genomic_DNA"/>
</dbReference>
<reference evidence="1 2" key="1">
    <citation type="submission" date="2018-06" db="EMBL/GenBank/DDBJ databases">
        <authorList>
            <consortium name="Pathogen Informatics"/>
            <person name="Doyle S."/>
        </authorList>
    </citation>
    <scope>NUCLEOTIDE SEQUENCE [LARGE SCALE GENOMIC DNA]</scope>
    <source>
        <strain evidence="1 2">NCTC8258</strain>
    </source>
</reference>